<protein>
    <submittedName>
        <fullName evidence="1">Uncharacterized protein</fullName>
    </submittedName>
</protein>
<name>A0ACB8V8S4_9TELE</name>
<gene>
    <name evidence="1" type="ORF">L3Q82_020694</name>
</gene>
<evidence type="ECO:0000313" key="2">
    <source>
        <dbReference type="Proteomes" id="UP000831701"/>
    </source>
</evidence>
<comment type="caution">
    <text evidence="1">The sequence shown here is derived from an EMBL/GenBank/DDBJ whole genome shotgun (WGS) entry which is preliminary data.</text>
</comment>
<accession>A0ACB8V8S4</accession>
<evidence type="ECO:0000313" key="1">
    <source>
        <dbReference type="EMBL" id="KAI3351864.1"/>
    </source>
</evidence>
<sequence>MKTRQSSPSCDASYLRVSVVVLLSVAVLDEDPRSTQPCPPIWARICGADQRSALYLSARRRGGIRDQRVLPAGSPLHSEKMPSLSEKNLCCPVCCEIFMAPVLLSCCHSFCKDCLKCW</sequence>
<proteinExistence type="predicted"/>
<organism evidence="1 2">
    <name type="scientific">Scortum barcoo</name>
    <name type="common">barcoo grunter</name>
    <dbReference type="NCBI Taxonomy" id="214431"/>
    <lineage>
        <taxon>Eukaryota</taxon>
        <taxon>Metazoa</taxon>
        <taxon>Chordata</taxon>
        <taxon>Craniata</taxon>
        <taxon>Vertebrata</taxon>
        <taxon>Euteleostomi</taxon>
        <taxon>Actinopterygii</taxon>
        <taxon>Neopterygii</taxon>
        <taxon>Teleostei</taxon>
        <taxon>Neoteleostei</taxon>
        <taxon>Acanthomorphata</taxon>
        <taxon>Eupercaria</taxon>
        <taxon>Centrarchiformes</taxon>
        <taxon>Terapontoidei</taxon>
        <taxon>Terapontidae</taxon>
        <taxon>Scortum</taxon>
    </lineage>
</organism>
<reference evidence="1" key="1">
    <citation type="submission" date="2022-04" db="EMBL/GenBank/DDBJ databases">
        <title>Jade perch genome.</title>
        <authorList>
            <person name="Chao B."/>
        </authorList>
    </citation>
    <scope>NUCLEOTIDE SEQUENCE</scope>
    <source>
        <strain evidence="1">CB-2022</strain>
    </source>
</reference>
<keyword evidence="2" id="KW-1185">Reference proteome</keyword>
<dbReference type="Proteomes" id="UP000831701">
    <property type="component" value="Chromosome 24"/>
</dbReference>
<dbReference type="EMBL" id="CM041554">
    <property type="protein sequence ID" value="KAI3351864.1"/>
    <property type="molecule type" value="Genomic_DNA"/>
</dbReference>